<dbReference type="EMBL" id="JAAZON010000463">
    <property type="protein sequence ID" value="NMC63530.1"/>
    <property type="molecule type" value="Genomic_DNA"/>
</dbReference>
<protein>
    <submittedName>
        <fullName evidence="1">Uncharacterized protein</fullName>
    </submittedName>
</protein>
<organism evidence="1 2">
    <name type="scientific">SAR324 cluster bacterium</name>
    <dbReference type="NCBI Taxonomy" id="2024889"/>
    <lineage>
        <taxon>Bacteria</taxon>
        <taxon>Deltaproteobacteria</taxon>
        <taxon>SAR324 cluster</taxon>
    </lineage>
</organism>
<gene>
    <name evidence="1" type="ORF">GYA55_10245</name>
</gene>
<proteinExistence type="predicted"/>
<name>A0A7X9FSJ3_9DELT</name>
<sequence>MPEPLISQERWGHLDVPYNPELPRPLIDFVDTTVRRLDGIYTVEEVNSLQKWEAPSLDLSRTSAEEILRELAPRLDQIGYTSGLSYS</sequence>
<reference evidence="1 2" key="1">
    <citation type="journal article" date="2020" name="Biotechnol. Biofuels">
        <title>New insights from the biogas microbiome by comprehensive genome-resolved metagenomics of nearly 1600 species originating from multiple anaerobic digesters.</title>
        <authorList>
            <person name="Campanaro S."/>
            <person name="Treu L."/>
            <person name="Rodriguez-R L.M."/>
            <person name="Kovalovszki A."/>
            <person name="Ziels R.M."/>
            <person name="Maus I."/>
            <person name="Zhu X."/>
            <person name="Kougias P.G."/>
            <person name="Basile A."/>
            <person name="Luo G."/>
            <person name="Schluter A."/>
            <person name="Konstantinidis K.T."/>
            <person name="Angelidaki I."/>
        </authorList>
    </citation>
    <scope>NUCLEOTIDE SEQUENCE [LARGE SCALE GENOMIC DNA]</scope>
    <source>
        <strain evidence="1">AS27yjCOA_65</strain>
    </source>
</reference>
<accession>A0A7X9FSJ3</accession>
<dbReference type="AlphaFoldDB" id="A0A7X9FSJ3"/>
<comment type="caution">
    <text evidence="1">The sequence shown here is derived from an EMBL/GenBank/DDBJ whole genome shotgun (WGS) entry which is preliminary data.</text>
</comment>
<evidence type="ECO:0000313" key="1">
    <source>
        <dbReference type="EMBL" id="NMC63530.1"/>
    </source>
</evidence>
<dbReference type="Proteomes" id="UP000524246">
    <property type="component" value="Unassembled WGS sequence"/>
</dbReference>
<evidence type="ECO:0000313" key="2">
    <source>
        <dbReference type="Proteomes" id="UP000524246"/>
    </source>
</evidence>
<feature type="non-terminal residue" evidence="1">
    <location>
        <position position="87"/>
    </location>
</feature>